<feature type="transmembrane region" description="Helical" evidence="1">
    <location>
        <begin position="17"/>
        <end position="36"/>
    </location>
</feature>
<dbReference type="RefSeq" id="WP_035807282.1">
    <property type="nucleotide sequence ID" value="NZ_CCSE01000001.1"/>
</dbReference>
<evidence type="ECO:0008006" key="4">
    <source>
        <dbReference type="Google" id="ProtNLM"/>
    </source>
</evidence>
<dbReference type="OrthoDB" id="2417711at2"/>
<proteinExistence type="predicted"/>
<protein>
    <recommendedName>
        <fullName evidence="4">ABC-2 family transporter protein</fullName>
    </recommendedName>
</protein>
<feature type="transmembrane region" description="Helical" evidence="1">
    <location>
        <begin position="130"/>
        <end position="149"/>
    </location>
</feature>
<feature type="transmembrane region" description="Helical" evidence="1">
    <location>
        <begin position="48"/>
        <end position="65"/>
    </location>
</feature>
<reference evidence="2 3" key="1">
    <citation type="submission" date="2014-07" db="EMBL/GenBank/DDBJ databases">
        <authorList>
            <person name="Urmite Genomes Urmite Genomes"/>
        </authorList>
    </citation>
    <scope>NUCLEOTIDE SEQUENCE [LARGE SCALE GENOMIC DNA]</scope>
    <source>
        <strain evidence="2 3">13MG44_air</strain>
    </source>
</reference>
<dbReference type="AlphaFoldDB" id="A0A078M258"/>
<accession>A0A078M258</accession>
<feature type="transmembrane region" description="Helical" evidence="1">
    <location>
        <begin position="161"/>
        <end position="180"/>
    </location>
</feature>
<feature type="transmembrane region" description="Helical" evidence="1">
    <location>
        <begin position="86"/>
        <end position="106"/>
    </location>
</feature>
<sequence>MNTLKGPFSVVFKEMKLTFYINTGITIALFALYIFLSTQLDGNEMLGLIFGPFYIVFLTYAFIFFKSYKLILSFGGTRKQFMLSSFIAAFLYITAGTIVLTALHYIGEVTFQDGYVFHMADILNDANPAMYFWVDFLWLFILFGIGMFAQVINFNLGALRTLILAAIIILGSVSAYFFINLTPLFEFIINEYLLFLHLLALGSLVLLAASYFMMRNAPLERGDRKIFKANTVN</sequence>
<dbReference type="Proteomes" id="UP000044136">
    <property type="component" value="Unassembled WGS sequence"/>
</dbReference>
<evidence type="ECO:0000256" key="1">
    <source>
        <dbReference type="SAM" id="Phobius"/>
    </source>
</evidence>
<dbReference type="HOGENOM" id="CLU_1159294_0_0_9"/>
<evidence type="ECO:0000313" key="3">
    <source>
        <dbReference type="Proteomes" id="UP000044136"/>
    </source>
</evidence>
<keyword evidence="1" id="KW-0472">Membrane</keyword>
<evidence type="ECO:0000313" key="2">
    <source>
        <dbReference type="EMBL" id="CDZ98911.1"/>
    </source>
</evidence>
<keyword evidence="1" id="KW-0812">Transmembrane</keyword>
<feature type="transmembrane region" description="Helical" evidence="1">
    <location>
        <begin position="192"/>
        <end position="214"/>
    </location>
</feature>
<organism evidence="2 3">
    <name type="scientific">Jeotgalicoccus saudimassiliensis</name>
    <dbReference type="NCBI Taxonomy" id="1461582"/>
    <lineage>
        <taxon>Bacteria</taxon>
        <taxon>Bacillati</taxon>
        <taxon>Bacillota</taxon>
        <taxon>Bacilli</taxon>
        <taxon>Bacillales</taxon>
        <taxon>Staphylococcaceae</taxon>
        <taxon>Jeotgalicoccus</taxon>
    </lineage>
</organism>
<name>A0A078M258_9STAP</name>
<dbReference type="eggNOG" id="ENOG5032IN2">
    <property type="taxonomic scope" value="Bacteria"/>
</dbReference>
<keyword evidence="3" id="KW-1185">Reference proteome</keyword>
<dbReference type="STRING" id="1461582.BN1048_00030"/>
<dbReference type="EMBL" id="CCSE01000001">
    <property type="protein sequence ID" value="CDZ98911.1"/>
    <property type="molecule type" value="Genomic_DNA"/>
</dbReference>
<keyword evidence="1" id="KW-1133">Transmembrane helix</keyword>
<gene>
    <name evidence="2" type="ORF">BN1048_00030</name>
</gene>